<reference evidence="2" key="2">
    <citation type="submission" date="2020-11" db="EMBL/GenBank/DDBJ databases">
        <authorList>
            <person name="McCartney M.A."/>
            <person name="Auch B."/>
            <person name="Kono T."/>
            <person name="Mallez S."/>
            <person name="Becker A."/>
            <person name="Gohl D.M."/>
            <person name="Silverstein K.A.T."/>
            <person name="Koren S."/>
            <person name="Bechman K.B."/>
            <person name="Herman A."/>
            <person name="Abrahante J.E."/>
            <person name="Garbe J."/>
        </authorList>
    </citation>
    <scope>NUCLEOTIDE SEQUENCE</scope>
    <source>
        <strain evidence="2">Duluth1</strain>
        <tissue evidence="2">Whole animal</tissue>
    </source>
</reference>
<sequence>MNKNAGGHGRAGGRATGGRRACGRAGGWADVRTDGRAGGWTEGRAGVRSGGQGGRASVRAGGRAGGWAEVRTDGRMDGGAVNLIYKSTGHVAELRKEVLFLDASIKHRIVATVWLCISGARQYEGG</sequence>
<feature type="compositionally biased region" description="Gly residues" evidence="1">
    <location>
        <begin position="1"/>
        <end position="16"/>
    </location>
</feature>
<evidence type="ECO:0000313" key="2">
    <source>
        <dbReference type="EMBL" id="KAH3779274.1"/>
    </source>
</evidence>
<dbReference type="EMBL" id="JAIWYP010000008">
    <property type="protein sequence ID" value="KAH3779274.1"/>
    <property type="molecule type" value="Genomic_DNA"/>
</dbReference>
<accession>A0A9D4EER6</accession>
<feature type="region of interest" description="Disordered" evidence="1">
    <location>
        <begin position="1"/>
        <end position="64"/>
    </location>
</feature>
<proteinExistence type="predicted"/>
<organism evidence="2 3">
    <name type="scientific">Dreissena polymorpha</name>
    <name type="common">Zebra mussel</name>
    <name type="synonym">Mytilus polymorpha</name>
    <dbReference type="NCBI Taxonomy" id="45954"/>
    <lineage>
        <taxon>Eukaryota</taxon>
        <taxon>Metazoa</taxon>
        <taxon>Spiralia</taxon>
        <taxon>Lophotrochozoa</taxon>
        <taxon>Mollusca</taxon>
        <taxon>Bivalvia</taxon>
        <taxon>Autobranchia</taxon>
        <taxon>Heteroconchia</taxon>
        <taxon>Euheterodonta</taxon>
        <taxon>Imparidentia</taxon>
        <taxon>Neoheterodontei</taxon>
        <taxon>Myida</taxon>
        <taxon>Dreissenoidea</taxon>
        <taxon>Dreissenidae</taxon>
        <taxon>Dreissena</taxon>
    </lineage>
</organism>
<keyword evidence="3" id="KW-1185">Reference proteome</keyword>
<dbReference type="Proteomes" id="UP000828390">
    <property type="component" value="Unassembled WGS sequence"/>
</dbReference>
<evidence type="ECO:0000313" key="3">
    <source>
        <dbReference type="Proteomes" id="UP000828390"/>
    </source>
</evidence>
<gene>
    <name evidence="2" type="ORF">DPMN_157074</name>
</gene>
<reference evidence="2" key="1">
    <citation type="journal article" date="2019" name="bioRxiv">
        <title>The Genome of the Zebra Mussel, Dreissena polymorpha: A Resource for Invasive Species Research.</title>
        <authorList>
            <person name="McCartney M.A."/>
            <person name="Auch B."/>
            <person name="Kono T."/>
            <person name="Mallez S."/>
            <person name="Zhang Y."/>
            <person name="Obille A."/>
            <person name="Becker A."/>
            <person name="Abrahante J.E."/>
            <person name="Garbe J."/>
            <person name="Badalamenti J.P."/>
            <person name="Herman A."/>
            <person name="Mangelson H."/>
            <person name="Liachko I."/>
            <person name="Sullivan S."/>
            <person name="Sone E.D."/>
            <person name="Koren S."/>
            <person name="Silverstein K.A.T."/>
            <person name="Beckman K.B."/>
            <person name="Gohl D.M."/>
        </authorList>
    </citation>
    <scope>NUCLEOTIDE SEQUENCE</scope>
    <source>
        <strain evidence="2">Duluth1</strain>
        <tissue evidence="2">Whole animal</tissue>
    </source>
</reference>
<protein>
    <submittedName>
        <fullName evidence="2">Uncharacterized protein</fullName>
    </submittedName>
</protein>
<evidence type="ECO:0000256" key="1">
    <source>
        <dbReference type="SAM" id="MobiDB-lite"/>
    </source>
</evidence>
<dbReference type="AlphaFoldDB" id="A0A9D4EER6"/>
<comment type="caution">
    <text evidence="2">The sequence shown here is derived from an EMBL/GenBank/DDBJ whole genome shotgun (WGS) entry which is preliminary data.</text>
</comment>
<name>A0A9D4EER6_DREPO</name>